<proteinExistence type="predicted"/>
<dbReference type="EMBL" id="WHSC02000001">
    <property type="protein sequence ID" value="MDO6120175.1"/>
    <property type="molecule type" value="Genomic_DNA"/>
</dbReference>
<evidence type="ECO:0000259" key="1">
    <source>
        <dbReference type="Pfam" id="PF06230"/>
    </source>
</evidence>
<dbReference type="InterPro" id="IPR041255">
    <property type="entry name" value="LpxI_N"/>
</dbReference>
<dbReference type="GO" id="GO:0016787">
    <property type="term" value="F:hydrolase activity"/>
    <property type="evidence" value="ECO:0007669"/>
    <property type="project" value="UniProtKB-KW"/>
</dbReference>
<dbReference type="PANTHER" id="PTHR39962">
    <property type="entry name" value="BLL4848 PROTEIN"/>
    <property type="match status" value="1"/>
</dbReference>
<comment type="caution">
    <text evidence="3">The sequence shown here is derived from an EMBL/GenBank/DDBJ whole genome shotgun (WGS) entry which is preliminary data.</text>
</comment>
<dbReference type="EC" id="3.6.1.54" evidence="3"/>
<dbReference type="Proteomes" id="UP001177080">
    <property type="component" value="Unassembled WGS sequence"/>
</dbReference>
<keyword evidence="3" id="KW-0378">Hydrolase</keyword>
<accession>A0ABT8X8Z2</accession>
<dbReference type="Gene3D" id="3.40.50.20">
    <property type="match status" value="1"/>
</dbReference>
<evidence type="ECO:0000313" key="3">
    <source>
        <dbReference type="EMBL" id="MDO6120175.1"/>
    </source>
</evidence>
<reference evidence="3" key="1">
    <citation type="submission" date="2022-04" db="EMBL/GenBank/DDBJ databases">
        <title>Shinella lacus sp. nov., a novel member of the genus Shinella from water.</title>
        <authorList>
            <person name="Deng Y."/>
        </authorList>
    </citation>
    <scope>NUCLEOTIDE SEQUENCE</scope>
    <source>
        <strain evidence="3">JCM 31239</strain>
    </source>
</reference>
<sequence length="294" mass="30993">MADGRADTRDRLAIIAGGGLLPRYVADAARARGENPYILALSNESSENWSGFDHEVISIGNYAGIGAAFQANGIGRAVLSGFVRRRPEWRDIRAPWKALFALPAVVRTLLKGGDDTVLKMVIRLIEREGVRVVGAHDIAPDLLGTEGPLGAIAPDSAAEADITAAAAAALALGRLDVGQGAVAVGGRVVALEGAEGTDAMLERVARLRADGRISQRRKGVLVKLCKPEQDLRADLPSIGLETLRQAQVAGLSGIAVEAGRSLVLERESLVAEANARGLFVTGIVPSRTEEHHER</sequence>
<evidence type="ECO:0000313" key="4">
    <source>
        <dbReference type="Proteomes" id="UP001177080"/>
    </source>
</evidence>
<gene>
    <name evidence="3" type="primary">lpxI</name>
    <name evidence="3" type="ORF">GB928_003155</name>
</gene>
<dbReference type="Pfam" id="PF17930">
    <property type="entry name" value="LpxI_N"/>
    <property type="match status" value="1"/>
</dbReference>
<evidence type="ECO:0000259" key="2">
    <source>
        <dbReference type="Pfam" id="PF17930"/>
    </source>
</evidence>
<feature type="domain" description="LpxI N-terminal" evidence="2">
    <location>
        <begin position="11"/>
        <end position="142"/>
    </location>
</feature>
<dbReference type="Pfam" id="PF06230">
    <property type="entry name" value="LpxI_C"/>
    <property type="match status" value="1"/>
</dbReference>
<protein>
    <submittedName>
        <fullName evidence="3">UDP-2,3-diacylglucosamine diphosphatase LpxI</fullName>
        <ecNumber evidence="3">3.6.1.54</ecNumber>
    </submittedName>
</protein>
<organism evidence="3 4">
    <name type="scientific">Shinella curvata</name>
    <dbReference type="NCBI Taxonomy" id="1817964"/>
    <lineage>
        <taxon>Bacteria</taxon>
        <taxon>Pseudomonadati</taxon>
        <taxon>Pseudomonadota</taxon>
        <taxon>Alphaproteobacteria</taxon>
        <taxon>Hyphomicrobiales</taxon>
        <taxon>Rhizobiaceae</taxon>
        <taxon>Shinella</taxon>
    </lineage>
</organism>
<dbReference type="InterPro" id="IPR043167">
    <property type="entry name" value="LpxI_C_sf"/>
</dbReference>
<name>A0ABT8X8Z2_9HYPH</name>
<dbReference type="RefSeq" id="WP_244758935.1">
    <property type="nucleotide sequence ID" value="NZ_JALJCJ010000001.1"/>
</dbReference>
<dbReference type="Gene3D" id="3.40.140.80">
    <property type="match status" value="1"/>
</dbReference>
<dbReference type="InterPro" id="IPR010415">
    <property type="entry name" value="LpxI_C"/>
</dbReference>
<keyword evidence="4" id="KW-1185">Reference proteome</keyword>
<dbReference type="InterPro" id="IPR053174">
    <property type="entry name" value="LpxI"/>
</dbReference>
<dbReference type="PANTHER" id="PTHR39962:SF1">
    <property type="entry name" value="LPXI FAMILY PROTEIN"/>
    <property type="match status" value="1"/>
</dbReference>
<feature type="domain" description="LpxI C-terminal" evidence="1">
    <location>
        <begin position="146"/>
        <end position="280"/>
    </location>
</feature>